<proteinExistence type="inferred from homology"/>
<dbReference type="EMBL" id="JAUQTB010000003">
    <property type="protein sequence ID" value="MDO7906565.1"/>
    <property type="molecule type" value="Genomic_DNA"/>
</dbReference>
<accession>A0ABT9CCF5</accession>
<comment type="caution">
    <text evidence="5">The sequence shown here is derived from an EMBL/GenBank/DDBJ whole genome shotgun (WGS) entry which is preliminary data.</text>
</comment>
<comment type="similarity">
    <text evidence="4">Belongs to the FliW family.</text>
</comment>
<keyword evidence="1 4" id="KW-0963">Cytoplasm</keyword>
<keyword evidence="6" id="KW-1185">Reference proteome</keyword>
<evidence type="ECO:0000313" key="5">
    <source>
        <dbReference type="EMBL" id="MDO7906565.1"/>
    </source>
</evidence>
<dbReference type="Proteomes" id="UP001240171">
    <property type="component" value="Unassembled WGS sequence"/>
</dbReference>
<protein>
    <recommendedName>
        <fullName evidence="4">Flagellar assembly factor FliW</fullName>
    </recommendedName>
</protein>
<dbReference type="Pfam" id="PF02623">
    <property type="entry name" value="FliW"/>
    <property type="match status" value="1"/>
</dbReference>
<keyword evidence="5" id="KW-0969">Cilium</keyword>
<dbReference type="PANTHER" id="PTHR39190:SF1">
    <property type="entry name" value="FLAGELLAR ASSEMBLY FACTOR FLIW"/>
    <property type="match status" value="1"/>
</dbReference>
<dbReference type="RefSeq" id="WP_305023746.1">
    <property type="nucleotide sequence ID" value="NZ_JAUQTB010000003.1"/>
</dbReference>
<keyword evidence="3 4" id="KW-0810">Translation regulation</keyword>
<reference evidence="5 6" key="1">
    <citation type="submission" date="2023-07" db="EMBL/GenBank/DDBJ databases">
        <title>Paenibacillus sp. JX-17 nov. isolated from soil.</title>
        <authorList>
            <person name="Wan Y."/>
            <person name="Liu B."/>
        </authorList>
    </citation>
    <scope>NUCLEOTIDE SEQUENCE [LARGE SCALE GENOMIC DNA]</scope>
    <source>
        <strain evidence="5 6">JX-17</strain>
    </source>
</reference>
<evidence type="ECO:0000256" key="4">
    <source>
        <dbReference type="HAMAP-Rule" id="MF_01185"/>
    </source>
</evidence>
<evidence type="ECO:0000313" key="6">
    <source>
        <dbReference type="Proteomes" id="UP001240171"/>
    </source>
</evidence>
<dbReference type="PANTHER" id="PTHR39190">
    <property type="entry name" value="FLAGELLAR ASSEMBLY FACTOR FLIW"/>
    <property type="match status" value="1"/>
</dbReference>
<sequence>MIIETSSWGNIEVAEEQVFRFDKGIPGFESYKQFALLEMGEEPFGYLQSVEDKDVSFMLADPFVFYPDYEFELPDSEADELGIDEQIVIRNVLTIREPLEQSTVNLLAPLVLNPIKRTAKQIVLNQSNYQTGHLLWKSSPSTTKGDK</sequence>
<keyword evidence="2 4" id="KW-1005">Bacterial flagellum biogenesis</keyword>
<keyword evidence="5" id="KW-0282">Flagellum</keyword>
<comment type="subcellular location">
    <subcellularLocation>
        <location evidence="4">Cytoplasm</location>
    </subcellularLocation>
</comment>
<gene>
    <name evidence="4" type="primary">fliW</name>
    <name evidence="5" type="ORF">Q5741_09045</name>
</gene>
<name>A0ABT9CCF5_9BACL</name>
<organism evidence="5 6">
    <name type="scientific">Paenibacillus lacisoli</name>
    <dbReference type="NCBI Taxonomy" id="3064525"/>
    <lineage>
        <taxon>Bacteria</taxon>
        <taxon>Bacillati</taxon>
        <taxon>Bacillota</taxon>
        <taxon>Bacilli</taxon>
        <taxon>Bacillales</taxon>
        <taxon>Paenibacillaceae</taxon>
        <taxon>Paenibacillus</taxon>
    </lineage>
</organism>
<comment type="subunit">
    <text evidence="4">Interacts with translational regulator CsrA and flagellin(s).</text>
</comment>
<dbReference type="Gene3D" id="2.30.290.10">
    <property type="entry name" value="BH3618-like"/>
    <property type="match status" value="1"/>
</dbReference>
<evidence type="ECO:0000256" key="1">
    <source>
        <dbReference type="ARBA" id="ARBA00022490"/>
    </source>
</evidence>
<dbReference type="InterPro" id="IPR003775">
    <property type="entry name" value="Flagellar_assembly_factor_FliW"/>
</dbReference>
<keyword evidence="4" id="KW-0143">Chaperone</keyword>
<evidence type="ECO:0000256" key="3">
    <source>
        <dbReference type="ARBA" id="ARBA00022845"/>
    </source>
</evidence>
<dbReference type="SUPFAM" id="SSF141457">
    <property type="entry name" value="BH3618-like"/>
    <property type="match status" value="1"/>
</dbReference>
<dbReference type="HAMAP" id="MF_01185">
    <property type="entry name" value="FliW"/>
    <property type="match status" value="1"/>
</dbReference>
<evidence type="ECO:0000256" key="2">
    <source>
        <dbReference type="ARBA" id="ARBA00022795"/>
    </source>
</evidence>
<dbReference type="InterPro" id="IPR024046">
    <property type="entry name" value="Flagellar_assmbl_FliW_dom_sf"/>
</dbReference>
<keyword evidence="5" id="KW-0966">Cell projection</keyword>
<comment type="function">
    <text evidence="4">Acts as an anti-CsrA protein, binds CsrA and prevents it from repressing translation of its target genes, one of which is flagellin. Binds to flagellin and participates in the assembly of the flagellum.</text>
</comment>